<evidence type="ECO:0000256" key="1">
    <source>
        <dbReference type="ARBA" id="ARBA00004141"/>
    </source>
</evidence>
<keyword evidence="3 6" id="KW-0133">Cell shape</keyword>
<dbReference type="InterPro" id="IPR001182">
    <property type="entry name" value="FtsW/RodA"/>
</dbReference>
<reference evidence="7 8" key="1">
    <citation type="submission" date="2019-03" db="EMBL/GenBank/DDBJ databases">
        <title>Genomic Encyclopedia of Type Strains, Phase IV (KMG-IV): sequencing the most valuable type-strain genomes for metagenomic binning, comparative biology and taxonomic classification.</title>
        <authorList>
            <person name="Goeker M."/>
        </authorList>
    </citation>
    <scope>NUCLEOTIDE SEQUENCE [LARGE SCALE GENOMIC DNA]</scope>
    <source>
        <strain evidence="7 8">DSM 23802</strain>
    </source>
</reference>
<keyword evidence="6" id="KW-0573">Peptidoglycan synthesis</keyword>
<dbReference type="NCBIfam" id="TIGR02210">
    <property type="entry name" value="rodA_shape"/>
    <property type="match status" value="1"/>
</dbReference>
<evidence type="ECO:0000313" key="7">
    <source>
        <dbReference type="EMBL" id="TCS79066.1"/>
    </source>
</evidence>
<protein>
    <recommendedName>
        <fullName evidence="6">Peptidoglycan glycosyltransferase RodA</fullName>
        <shortName evidence="6">PGT</shortName>
        <ecNumber evidence="6">2.4.99.28</ecNumber>
    </recommendedName>
    <alternativeName>
        <fullName evidence="6">Cell elongation protein RodA</fullName>
    </alternativeName>
    <alternativeName>
        <fullName evidence="6">Cell wall polymerase</fullName>
    </alternativeName>
    <alternativeName>
        <fullName evidence="6">Peptidoglycan polymerase</fullName>
        <shortName evidence="6">PG polymerase</shortName>
    </alternativeName>
</protein>
<feature type="transmembrane region" description="Helical" evidence="6">
    <location>
        <begin position="344"/>
        <end position="366"/>
    </location>
</feature>
<feature type="transmembrane region" description="Helical" evidence="6">
    <location>
        <begin position="180"/>
        <end position="198"/>
    </location>
</feature>
<comment type="function">
    <text evidence="6">Peptidoglycan polymerase that is essential for cell wall elongation.</text>
</comment>
<dbReference type="GO" id="GO:0015648">
    <property type="term" value="F:lipid-linked peptidoglycan transporter activity"/>
    <property type="evidence" value="ECO:0007669"/>
    <property type="project" value="TreeGrafter"/>
</dbReference>
<comment type="catalytic activity">
    <reaction evidence="6">
        <text>[GlcNAc-(1-&gt;4)-Mur2Ac(oyl-L-Ala-gamma-D-Glu-L-Lys-D-Ala-D-Ala)](n)-di-trans,octa-cis-undecaprenyl diphosphate + beta-D-GlcNAc-(1-&gt;4)-Mur2Ac(oyl-L-Ala-gamma-D-Glu-L-Lys-D-Ala-D-Ala)-di-trans,octa-cis-undecaprenyl diphosphate = [GlcNAc-(1-&gt;4)-Mur2Ac(oyl-L-Ala-gamma-D-Glu-L-Lys-D-Ala-D-Ala)](n+1)-di-trans,octa-cis-undecaprenyl diphosphate + di-trans,octa-cis-undecaprenyl diphosphate + H(+)</text>
        <dbReference type="Rhea" id="RHEA:23708"/>
        <dbReference type="Rhea" id="RHEA-COMP:9602"/>
        <dbReference type="Rhea" id="RHEA-COMP:9603"/>
        <dbReference type="ChEBI" id="CHEBI:15378"/>
        <dbReference type="ChEBI" id="CHEBI:58405"/>
        <dbReference type="ChEBI" id="CHEBI:60033"/>
        <dbReference type="ChEBI" id="CHEBI:78435"/>
        <dbReference type="EC" id="2.4.99.28"/>
    </reaction>
</comment>
<dbReference type="HAMAP" id="MF_02079">
    <property type="entry name" value="PGT_RodA"/>
    <property type="match status" value="1"/>
</dbReference>
<comment type="similarity">
    <text evidence="6">Belongs to the SEDS family. MrdB/RodA subfamily.</text>
</comment>
<dbReference type="GO" id="GO:0008955">
    <property type="term" value="F:peptidoglycan glycosyltransferase activity"/>
    <property type="evidence" value="ECO:0007669"/>
    <property type="project" value="UniProtKB-UniRule"/>
</dbReference>
<keyword evidence="6" id="KW-0961">Cell wall biogenesis/degradation</keyword>
<evidence type="ECO:0000256" key="4">
    <source>
        <dbReference type="ARBA" id="ARBA00022989"/>
    </source>
</evidence>
<dbReference type="GO" id="GO:0071555">
    <property type="term" value="P:cell wall organization"/>
    <property type="evidence" value="ECO:0007669"/>
    <property type="project" value="UniProtKB-KW"/>
</dbReference>
<sequence length="376" mass="42413">MEFSKRYFKYLDYWIIFIIFSLGIFSYLGILSAKPDSSFALKQIIWYGIGFFVLIVMLLIDYEVLIHFTYVLYGIGLFLLLVLLFVAGKTKGITGWFEFGSVKFQPSELMKIITIITLANYLNKRGERPFERFVDLYPIFLIVGAPLLLILLQPDLGTALVFISLTLSMMLVYGVKFRHFAILGGIGSLGILVLAFLYNFKQDIFFKIIEEYQWHRLTSFIDPSSDPLGSGYQVTQSLIAVGSGMLKGVGLHQGRQGRYNWVPEAHTDFIFSVLSEELGFIGSSLLVLLFFLLIYRVVRIGIESKDRFGTYVAAGIVGMWVFTIFENIGMTISIMPITGIPLPFVSYGGSSVLANFISAGLILNIGMRRKTLMFDS</sequence>
<gene>
    <name evidence="6" type="primary">rodA</name>
    <name evidence="7" type="ORF">EDD72_12327</name>
</gene>
<feature type="transmembrane region" description="Helical" evidence="6">
    <location>
        <begin position="13"/>
        <end position="32"/>
    </location>
</feature>
<dbReference type="UniPathway" id="UPA00219"/>
<dbReference type="InterPro" id="IPR011923">
    <property type="entry name" value="RodA/MrdB"/>
</dbReference>
<dbReference type="PANTHER" id="PTHR30474">
    <property type="entry name" value="CELL CYCLE PROTEIN"/>
    <property type="match status" value="1"/>
</dbReference>
<feature type="transmembrane region" description="Helical" evidence="6">
    <location>
        <begin position="310"/>
        <end position="332"/>
    </location>
</feature>
<dbReference type="Pfam" id="PF01098">
    <property type="entry name" value="FTSW_RODA_SPOVE"/>
    <property type="match status" value="1"/>
</dbReference>
<keyword evidence="6" id="KW-0808">Transferase</keyword>
<evidence type="ECO:0000313" key="8">
    <source>
        <dbReference type="Proteomes" id="UP000295788"/>
    </source>
</evidence>
<keyword evidence="6" id="KW-1003">Cell membrane</keyword>
<keyword evidence="4 6" id="KW-1133">Transmembrane helix</keyword>
<dbReference type="EMBL" id="SMAB01000023">
    <property type="protein sequence ID" value="TCS79066.1"/>
    <property type="molecule type" value="Genomic_DNA"/>
</dbReference>
<accession>A0A4R3K7V7</accession>
<evidence type="ECO:0000256" key="6">
    <source>
        <dbReference type="HAMAP-Rule" id="MF_02079"/>
    </source>
</evidence>
<dbReference type="AlphaFoldDB" id="A0A4R3K7V7"/>
<comment type="pathway">
    <text evidence="6">Cell wall biogenesis; peptidoglycan biosynthesis.</text>
</comment>
<dbReference type="RefSeq" id="WP_132770357.1">
    <property type="nucleotide sequence ID" value="NZ_SMAB01000023.1"/>
</dbReference>
<keyword evidence="5 6" id="KW-0472">Membrane</keyword>
<feature type="transmembrane region" description="Helical" evidence="6">
    <location>
        <begin position="133"/>
        <end position="152"/>
    </location>
</feature>
<comment type="subcellular location">
    <subcellularLocation>
        <location evidence="6">Cell membrane</location>
        <topology evidence="6">Multi-pass membrane protein</topology>
    </subcellularLocation>
    <subcellularLocation>
        <location evidence="1">Membrane</location>
        <topology evidence="1">Multi-pass membrane protein</topology>
    </subcellularLocation>
</comment>
<comment type="caution">
    <text evidence="7">The sequence shown here is derived from an EMBL/GenBank/DDBJ whole genome shotgun (WGS) entry which is preliminary data.</text>
</comment>
<keyword evidence="2 6" id="KW-0812">Transmembrane</keyword>
<dbReference type="GO" id="GO:0008360">
    <property type="term" value="P:regulation of cell shape"/>
    <property type="evidence" value="ECO:0007669"/>
    <property type="project" value="UniProtKB-KW"/>
</dbReference>
<name>A0A4R3K7V7_9BACI</name>
<feature type="transmembrane region" description="Helical" evidence="6">
    <location>
        <begin position="158"/>
        <end position="175"/>
    </location>
</feature>
<dbReference type="GO" id="GO:0005886">
    <property type="term" value="C:plasma membrane"/>
    <property type="evidence" value="ECO:0007669"/>
    <property type="project" value="UniProtKB-SubCell"/>
</dbReference>
<keyword evidence="6" id="KW-0328">Glycosyltransferase</keyword>
<dbReference type="GO" id="GO:0009252">
    <property type="term" value="P:peptidoglycan biosynthetic process"/>
    <property type="evidence" value="ECO:0007669"/>
    <property type="project" value="UniProtKB-UniRule"/>
</dbReference>
<feature type="transmembrane region" description="Helical" evidence="6">
    <location>
        <begin position="278"/>
        <end position="298"/>
    </location>
</feature>
<dbReference type="GO" id="GO:0051301">
    <property type="term" value="P:cell division"/>
    <property type="evidence" value="ECO:0007669"/>
    <property type="project" value="InterPro"/>
</dbReference>
<dbReference type="GO" id="GO:0032153">
    <property type="term" value="C:cell division site"/>
    <property type="evidence" value="ECO:0007669"/>
    <property type="project" value="TreeGrafter"/>
</dbReference>
<proteinExistence type="inferred from homology"/>
<evidence type="ECO:0000256" key="2">
    <source>
        <dbReference type="ARBA" id="ARBA00022692"/>
    </source>
</evidence>
<evidence type="ECO:0000256" key="3">
    <source>
        <dbReference type="ARBA" id="ARBA00022960"/>
    </source>
</evidence>
<feature type="transmembrane region" description="Helical" evidence="6">
    <location>
        <begin position="68"/>
        <end position="87"/>
    </location>
</feature>
<dbReference type="PANTHER" id="PTHR30474:SF1">
    <property type="entry name" value="PEPTIDOGLYCAN GLYCOSYLTRANSFERASE MRDB"/>
    <property type="match status" value="1"/>
</dbReference>
<dbReference type="OrthoDB" id="9768187at2"/>
<dbReference type="Proteomes" id="UP000295788">
    <property type="component" value="Unassembled WGS sequence"/>
</dbReference>
<keyword evidence="8" id="KW-1185">Reference proteome</keyword>
<organism evidence="7 8">
    <name type="scientific">Tepidibacillus fermentans</name>
    <dbReference type="NCBI Taxonomy" id="1281767"/>
    <lineage>
        <taxon>Bacteria</taxon>
        <taxon>Bacillati</taxon>
        <taxon>Bacillota</taxon>
        <taxon>Bacilli</taxon>
        <taxon>Bacillales</taxon>
        <taxon>Bacillaceae</taxon>
        <taxon>Tepidibacillus</taxon>
    </lineage>
</organism>
<dbReference type="EC" id="2.4.99.28" evidence="6"/>
<evidence type="ECO:0000256" key="5">
    <source>
        <dbReference type="ARBA" id="ARBA00023136"/>
    </source>
</evidence>
<feature type="transmembrane region" description="Helical" evidence="6">
    <location>
        <begin position="44"/>
        <end position="62"/>
    </location>
</feature>